<evidence type="ECO:0000313" key="1">
    <source>
        <dbReference type="EMBL" id="KFX09898.1"/>
    </source>
</evidence>
<evidence type="ECO:0000313" key="2">
    <source>
        <dbReference type="EMBL" id="KGA30100.1"/>
    </source>
</evidence>
<dbReference type="EMBL" id="JQOH01000002">
    <property type="protein sequence ID" value="KGA30100.1"/>
    <property type="molecule type" value="Genomic_DNA"/>
</dbReference>
<dbReference type="Proteomes" id="UP000029436">
    <property type="component" value="Unassembled WGS sequence"/>
</dbReference>
<dbReference type="AlphaFoldDB" id="A0AAW3EN83"/>
<gene>
    <name evidence="1" type="ORF">JV38_02965</name>
    <name evidence="2" type="ORF">KU73_06690</name>
</gene>
<reference evidence="3 4" key="1">
    <citation type="submission" date="2014-08" db="EMBL/GenBank/DDBJ databases">
        <title>Genome sequences of NCPPB Pectobacterium isolates.</title>
        <authorList>
            <person name="Glover R.H."/>
            <person name="Sapp M."/>
            <person name="Elphinstone J."/>
        </authorList>
    </citation>
    <scope>NUCLEOTIDE SEQUENCE [LARGE SCALE GENOMIC DNA]</scope>
    <source>
        <strain evidence="1 3">NCPPB 3701</strain>
        <strain evidence="2 4">NCPPB3702</strain>
    </source>
</reference>
<organism evidence="1 3">
    <name type="scientific">Pectobacterium wasabiae</name>
    <dbReference type="NCBI Taxonomy" id="55208"/>
    <lineage>
        <taxon>Bacteria</taxon>
        <taxon>Pseudomonadati</taxon>
        <taxon>Pseudomonadota</taxon>
        <taxon>Gammaproteobacteria</taxon>
        <taxon>Enterobacterales</taxon>
        <taxon>Pectobacteriaceae</taxon>
        <taxon>Pectobacterium</taxon>
    </lineage>
</organism>
<evidence type="ECO:0000313" key="3">
    <source>
        <dbReference type="Proteomes" id="UP000029257"/>
    </source>
</evidence>
<dbReference type="NCBIfam" id="NF041471">
    <property type="entry name" value="phage_reg_YmfL"/>
    <property type="match status" value="1"/>
</dbReference>
<dbReference type="Proteomes" id="UP000029257">
    <property type="component" value="Unassembled WGS sequence"/>
</dbReference>
<name>A0AAW3EN83_9GAMM</name>
<comment type="caution">
    <text evidence="1">The sequence shown here is derived from an EMBL/GenBank/DDBJ whole genome shotgun (WGS) entry which is preliminary data.</text>
</comment>
<accession>A0AAW3EN83</accession>
<protein>
    <submittedName>
        <fullName evidence="1">DNA-binding protein</fullName>
    </submittedName>
</protein>
<sequence>MDNKNFTAPADITAAMHKLITEFAGGYEAMAQQLAHDGTYNALSNRVRQVGGQMVPFGMAIQMEAISSRTDITQAMCKRAGGVFVKLPDVEQTDNEELLVKFNELLASLGAFAAAHNEFTADGVLDRDETKRMRAKGYRVQSLVAEIMVVTEMLFGEGDASSVQPLASGACN</sequence>
<keyword evidence="1" id="KW-0238">DNA-binding</keyword>
<proteinExistence type="predicted"/>
<dbReference type="GO" id="GO:0003677">
    <property type="term" value="F:DNA binding"/>
    <property type="evidence" value="ECO:0007669"/>
    <property type="project" value="UniProtKB-KW"/>
</dbReference>
<dbReference type="EMBL" id="JQHP01000001">
    <property type="protein sequence ID" value="KFX09898.1"/>
    <property type="molecule type" value="Genomic_DNA"/>
</dbReference>
<evidence type="ECO:0000313" key="4">
    <source>
        <dbReference type="Proteomes" id="UP000029436"/>
    </source>
</evidence>
<dbReference type="Pfam" id="PF06892">
    <property type="entry name" value="Phage_CP76"/>
    <property type="match status" value="1"/>
</dbReference>
<dbReference type="InterPro" id="IPR009679">
    <property type="entry name" value="Phage_186_CII-like"/>
</dbReference>
<keyword evidence="4" id="KW-1185">Reference proteome</keyword>
<dbReference type="RefSeq" id="WP_039477264.1">
    <property type="nucleotide sequence ID" value="NZ_JQHP01000001.1"/>
</dbReference>
<dbReference type="InterPro" id="IPR048188">
    <property type="entry name" value="YmfL-like"/>
</dbReference>